<keyword evidence="1" id="KW-0472">Membrane</keyword>
<dbReference type="KEGG" id="dbc:MFMK1_002477"/>
<feature type="transmembrane region" description="Helical" evidence="1">
    <location>
        <begin position="35"/>
        <end position="53"/>
    </location>
</feature>
<keyword evidence="4" id="KW-1185">Reference proteome</keyword>
<dbReference type="EMBL" id="CP121694">
    <property type="protein sequence ID" value="WRO22639.1"/>
    <property type="molecule type" value="Genomic_DNA"/>
</dbReference>
<evidence type="ECO:0000313" key="3">
    <source>
        <dbReference type="EMBL" id="WRO22639.1"/>
    </source>
</evidence>
<gene>
    <name evidence="3" type="ORF">MFMK1_002477</name>
</gene>
<organism evidence="3 4">
    <name type="scientific">Metallumcola ferriviriculae</name>
    <dbReference type="NCBI Taxonomy" id="3039180"/>
    <lineage>
        <taxon>Bacteria</taxon>
        <taxon>Bacillati</taxon>
        <taxon>Bacillota</taxon>
        <taxon>Clostridia</taxon>
        <taxon>Neomoorellales</taxon>
        <taxon>Desulfitibacteraceae</taxon>
        <taxon>Metallumcola</taxon>
    </lineage>
</organism>
<evidence type="ECO:0000313" key="4">
    <source>
        <dbReference type="Proteomes" id="UP001329915"/>
    </source>
</evidence>
<protein>
    <submittedName>
        <fullName evidence="3">Tripartite tricarboxylate transporter TctB family protein</fullName>
    </submittedName>
</protein>
<evidence type="ECO:0000256" key="1">
    <source>
        <dbReference type="SAM" id="Phobius"/>
    </source>
</evidence>
<feature type="transmembrane region" description="Helical" evidence="1">
    <location>
        <begin position="124"/>
        <end position="146"/>
    </location>
</feature>
<keyword evidence="1" id="KW-0812">Transmembrane</keyword>
<evidence type="ECO:0000259" key="2">
    <source>
        <dbReference type="Pfam" id="PF07331"/>
    </source>
</evidence>
<dbReference type="Proteomes" id="UP001329915">
    <property type="component" value="Chromosome"/>
</dbReference>
<sequence length="156" mass="17793">MSVQIGRLIFLAVTWIYALIYYLEVMRLPQLSEKLVIMVAFWVFSAMAITELIKTVAVIRNLRETGPVVSIGGSEKAKVYLKDRRFLMLLGLAIYTYIIPVLGFFISSYIMFCYFSFILGTRKIPTMVFSGLGVVVMVYVLFAQLLKISLPKGMFF</sequence>
<feature type="transmembrane region" description="Helical" evidence="1">
    <location>
        <begin position="86"/>
        <end position="112"/>
    </location>
</feature>
<dbReference type="AlphaFoldDB" id="A0AAU0US20"/>
<feature type="domain" description="DUF1468" evidence="2">
    <location>
        <begin position="34"/>
        <end position="151"/>
    </location>
</feature>
<dbReference type="Pfam" id="PF07331">
    <property type="entry name" value="TctB"/>
    <property type="match status" value="1"/>
</dbReference>
<name>A0AAU0US20_9FIRM</name>
<proteinExistence type="predicted"/>
<keyword evidence="1" id="KW-1133">Transmembrane helix</keyword>
<dbReference type="InterPro" id="IPR009936">
    <property type="entry name" value="DUF1468"/>
</dbReference>
<feature type="transmembrane region" description="Helical" evidence="1">
    <location>
        <begin position="5"/>
        <end position="23"/>
    </location>
</feature>
<dbReference type="RefSeq" id="WP_366922047.1">
    <property type="nucleotide sequence ID" value="NZ_CP121694.1"/>
</dbReference>
<accession>A0AAU0US20</accession>
<reference evidence="3 4" key="1">
    <citation type="submission" date="2023-04" db="EMBL/GenBank/DDBJ databases">
        <authorList>
            <person name="Hsu D."/>
        </authorList>
    </citation>
    <scope>NUCLEOTIDE SEQUENCE [LARGE SCALE GENOMIC DNA]</scope>
    <source>
        <strain evidence="3 4">MK1</strain>
    </source>
</reference>